<dbReference type="AlphaFoldDB" id="A0A9N9S3W2"/>
<keyword evidence="6" id="KW-1185">Reference proteome</keyword>
<dbReference type="InterPro" id="IPR003591">
    <property type="entry name" value="Leu-rich_rpt_typical-subtyp"/>
</dbReference>
<evidence type="ECO:0000256" key="2">
    <source>
        <dbReference type="ARBA" id="ARBA00022729"/>
    </source>
</evidence>
<dbReference type="InterPro" id="IPR001611">
    <property type="entry name" value="Leu-rich_rpt"/>
</dbReference>
<dbReference type="PANTHER" id="PTHR24373:SF370">
    <property type="entry name" value="FISH-LIPS, ISOFORM E"/>
    <property type="match status" value="1"/>
</dbReference>
<dbReference type="InterPro" id="IPR026906">
    <property type="entry name" value="LRR_5"/>
</dbReference>
<dbReference type="EMBL" id="OU895879">
    <property type="protein sequence ID" value="CAG9809780.1"/>
    <property type="molecule type" value="Genomic_DNA"/>
</dbReference>
<dbReference type="Pfam" id="PF13855">
    <property type="entry name" value="LRR_8"/>
    <property type="match status" value="1"/>
</dbReference>
<dbReference type="Proteomes" id="UP001153620">
    <property type="component" value="Chromosome 3"/>
</dbReference>
<dbReference type="OrthoDB" id="2013775at2759"/>
<feature type="chain" id="PRO_5040432350" evidence="4">
    <location>
        <begin position="19"/>
        <end position="536"/>
    </location>
</feature>
<dbReference type="SMART" id="SM00369">
    <property type="entry name" value="LRR_TYP"/>
    <property type="match status" value="9"/>
</dbReference>
<evidence type="ECO:0000256" key="1">
    <source>
        <dbReference type="ARBA" id="ARBA00022614"/>
    </source>
</evidence>
<evidence type="ECO:0000313" key="6">
    <source>
        <dbReference type="Proteomes" id="UP001153620"/>
    </source>
</evidence>
<evidence type="ECO:0000256" key="3">
    <source>
        <dbReference type="ARBA" id="ARBA00022737"/>
    </source>
</evidence>
<feature type="signal peptide" evidence="4">
    <location>
        <begin position="1"/>
        <end position="18"/>
    </location>
</feature>
<protein>
    <submittedName>
        <fullName evidence="5">Uncharacterized protein</fullName>
    </submittedName>
</protein>
<name>A0A9N9S3W2_9DIPT</name>
<evidence type="ECO:0000256" key="4">
    <source>
        <dbReference type="SAM" id="SignalP"/>
    </source>
</evidence>
<gene>
    <name evidence="5" type="ORF">CHIRRI_LOCUS12600</name>
</gene>
<dbReference type="PANTHER" id="PTHR24373">
    <property type="entry name" value="SLIT RELATED LEUCINE-RICH REPEAT NEURONAL PROTEIN"/>
    <property type="match status" value="1"/>
</dbReference>
<dbReference type="Pfam" id="PF13306">
    <property type="entry name" value="LRR_5"/>
    <property type="match status" value="2"/>
</dbReference>
<keyword evidence="3" id="KW-0677">Repeat</keyword>
<reference evidence="5" key="1">
    <citation type="submission" date="2022-01" db="EMBL/GenBank/DDBJ databases">
        <authorList>
            <person name="King R."/>
        </authorList>
    </citation>
    <scope>NUCLEOTIDE SEQUENCE</scope>
</reference>
<dbReference type="InterPro" id="IPR032675">
    <property type="entry name" value="LRR_dom_sf"/>
</dbReference>
<organism evidence="5 6">
    <name type="scientific">Chironomus riparius</name>
    <dbReference type="NCBI Taxonomy" id="315576"/>
    <lineage>
        <taxon>Eukaryota</taxon>
        <taxon>Metazoa</taxon>
        <taxon>Ecdysozoa</taxon>
        <taxon>Arthropoda</taxon>
        <taxon>Hexapoda</taxon>
        <taxon>Insecta</taxon>
        <taxon>Pterygota</taxon>
        <taxon>Neoptera</taxon>
        <taxon>Endopterygota</taxon>
        <taxon>Diptera</taxon>
        <taxon>Nematocera</taxon>
        <taxon>Chironomoidea</taxon>
        <taxon>Chironomidae</taxon>
        <taxon>Chironominae</taxon>
        <taxon>Chironomus</taxon>
    </lineage>
</organism>
<reference evidence="5" key="2">
    <citation type="submission" date="2022-10" db="EMBL/GenBank/DDBJ databases">
        <authorList>
            <consortium name="ENA_rothamsted_submissions"/>
            <consortium name="culmorum"/>
            <person name="King R."/>
        </authorList>
    </citation>
    <scope>NUCLEOTIDE SEQUENCE</scope>
</reference>
<dbReference type="FunFam" id="3.80.10.10:FF:001164">
    <property type="entry name" value="GH01279p"/>
    <property type="match status" value="1"/>
</dbReference>
<evidence type="ECO:0000313" key="5">
    <source>
        <dbReference type="EMBL" id="CAG9809780.1"/>
    </source>
</evidence>
<proteinExistence type="predicted"/>
<dbReference type="PROSITE" id="PS51450">
    <property type="entry name" value="LRR"/>
    <property type="match status" value="1"/>
</dbReference>
<sequence length="536" mass="61825">MRLITLGILCLILSTIESTVNEELIKGSYDDDEWPDFNVKLWTYSINSDVIITKKDIKFKTLIPKEYVKAIEAVDIKTIQFLPIAVYEKFPNLEAYQFRNCSIKEISYENFENLTDIQYLNLGLNEISTIPANTFRDLTNLKSLELNDNLFQTIDAQSFAGLENLNYFSLHNNQITSVPEDAFNFLTALEKISLAYNKLEALNDEHFKNTKKIETIWLERNVIKSLSPSMFDGMESFVYVSLLNNTCIDGQYFSENVEDLKEKIRNNCVLLNFLAPLIIVSAINETFGARIITGYYENEPWEDFNSKLYTFNTDDAVKISTRNAEVKSQAKGYVKGFTIENNDYVKHLPTKMYKTFPNLVAFLVTNCPITQIEYTNFKKLVELRMIAINYSNLTVIAQDTFKDLNNLLILNLAFGSIKSIDNQIFKNLVTLKDLNLMQNYITTISDNAFDSLIELRNLTLCDNSLSIFNDEHFKNNKLIDWIRLENNTLTSLSSTMFDNMENLYFIGLSNNTCIDADYNSDEFADMKEKIENDCKL</sequence>
<dbReference type="Gene3D" id="3.80.10.10">
    <property type="entry name" value="Ribonuclease Inhibitor"/>
    <property type="match status" value="2"/>
</dbReference>
<accession>A0A9N9S3W2</accession>
<keyword evidence="1" id="KW-0433">Leucine-rich repeat</keyword>
<keyword evidence="2 4" id="KW-0732">Signal</keyword>
<dbReference type="InterPro" id="IPR050328">
    <property type="entry name" value="Dev_Immune_Receptor"/>
</dbReference>
<dbReference type="SUPFAM" id="SSF52058">
    <property type="entry name" value="L domain-like"/>
    <property type="match status" value="2"/>
</dbReference>